<dbReference type="Proteomes" id="UP001620626">
    <property type="component" value="Unassembled WGS sequence"/>
</dbReference>
<evidence type="ECO:0000256" key="5">
    <source>
        <dbReference type="ARBA" id="ARBA00022691"/>
    </source>
</evidence>
<keyword evidence="15" id="KW-1185">Reference proteome</keyword>
<dbReference type="Gene3D" id="6.20.240.40">
    <property type="match status" value="1"/>
</dbReference>
<evidence type="ECO:0000256" key="12">
    <source>
        <dbReference type="SAM" id="MobiDB-lite"/>
    </source>
</evidence>
<dbReference type="SUPFAM" id="SSF53335">
    <property type="entry name" value="S-adenosyl-L-methionine-dependent methyltransferases"/>
    <property type="match status" value="1"/>
</dbReference>
<evidence type="ECO:0000256" key="3">
    <source>
        <dbReference type="ARBA" id="ARBA00022603"/>
    </source>
</evidence>
<dbReference type="GO" id="GO:0005739">
    <property type="term" value="C:mitochondrion"/>
    <property type="evidence" value="ECO:0007669"/>
    <property type="project" value="UniProtKB-SubCell"/>
</dbReference>
<keyword evidence="5 11" id="KW-0949">S-adenosyl-L-methionine</keyword>
<organism evidence="14 15">
    <name type="scientific">Heterodera trifolii</name>
    <dbReference type="NCBI Taxonomy" id="157864"/>
    <lineage>
        <taxon>Eukaryota</taxon>
        <taxon>Metazoa</taxon>
        <taxon>Ecdysozoa</taxon>
        <taxon>Nematoda</taxon>
        <taxon>Chromadorea</taxon>
        <taxon>Rhabditida</taxon>
        <taxon>Tylenchina</taxon>
        <taxon>Tylenchomorpha</taxon>
        <taxon>Tylenchoidea</taxon>
        <taxon>Heteroderidae</taxon>
        <taxon>Heteroderinae</taxon>
        <taxon>Heterodera</taxon>
    </lineage>
</organism>
<name>A0ABD2L8Z7_9BILA</name>
<keyword evidence="8" id="KW-0496">Mitochondrion</keyword>
<dbReference type="PROSITE" id="PS51686">
    <property type="entry name" value="SAM_MT_RSMB_NOP"/>
    <property type="match status" value="1"/>
</dbReference>
<comment type="subcellular location">
    <subcellularLocation>
        <location evidence="1">Mitochondrion</location>
    </subcellularLocation>
</comment>
<keyword evidence="4 11" id="KW-0808">Transferase</keyword>
<accession>A0ABD2L8Z7</accession>
<dbReference type="EMBL" id="JBICBT010000513">
    <property type="protein sequence ID" value="KAL3111205.1"/>
    <property type="molecule type" value="Genomic_DNA"/>
</dbReference>
<dbReference type="GO" id="GO:0006364">
    <property type="term" value="P:rRNA processing"/>
    <property type="evidence" value="ECO:0007669"/>
    <property type="project" value="UniProtKB-KW"/>
</dbReference>
<comment type="caution">
    <text evidence="14">The sequence shown here is derived from an EMBL/GenBank/DDBJ whole genome shotgun (WGS) entry which is preliminary data.</text>
</comment>
<evidence type="ECO:0000256" key="10">
    <source>
        <dbReference type="ARBA" id="ARBA00049302"/>
    </source>
</evidence>
<dbReference type="Pfam" id="PF01189">
    <property type="entry name" value="Methyltr_RsmB-F"/>
    <property type="match status" value="1"/>
</dbReference>
<evidence type="ECO:0000256" key="9">
    <source>
        <dbReference type="ARBA" id="ARBA00042050"/>
    </source>
</evidence>
<dbReference type="GO" id="GO:0003723">
    <property type="term" value="F:RNA binding"/>
    <property type="evidence" value="ECO:0007669"/>
    <property type="project" value="UniProtKB-UniRule"/>
</dbReference>
<dbReference type="GO" id="GO:0008168">
    <property type="term" value="F:methyltransferase activity"/>
    <property type="evidence" value="ECO:0007669"/>
    <property type="project" value="UniProtKB-KW"/>
</dbReference>
<evidence type="ECO:0000313" key="15">
    <source>
        <dbReference type="Proteomes" id="UP001620626"/>
    </source>
</evidence>
<evidence type="ECO:0000256" key="1">
    <source>
        <dbReference type="ARBA" id="ARBA00004173"/>
    </source>
</evidence>
<evidence type="ECO:0000256" key="7">
    <source>
        <dbReference type="ARBA" id="ARBA00022946"/>
    </source>
</evidence>
<keyword evidence="2" id="KW-0698">rRNA processing</keyword>
<evidence type="ECO:0000256" key="8">
    <source>
        <dbReference type="ARBA" id="ARBA00023128"/>
    </source>
</evidence>
<gene>
    <name evidence="14" type="ORF">niasHT_011566</name>
</gene>
<evidence type="ECO:0000256" key="11">
    <source>
        <dbReference type="PROSITE-ProRule" id="PRU01023"/>
    </source>
</evidence>
<protein>
    <recommendedName>
        <fullName evidence="9">NOL1/NOP2/Sun domain family member 4</fullName>
    </recommendedName>
</protein>
<evidence type="ECO:0000313" key="14">
    <source>
        <dbReference type="EMBL" id="KAL3111205.1"/>
    </source>
</evidence>
<evidence type="ECO:0000256" key="6">
    <source>
        <dbReference type="ARBA" id="ARBA00022884"/>
    </source>
</evidence>
<evidence type="ECO:0000259" key="13">
    <source>
        <dbReference type="PROSITE" id="PS51686"/>
    </source>
</evidence>
<comment type="similarity">
    <text evidence="11">Belongs to the class I-like SAM-binding methyltransferase superfamily. RsmB/NOP family.</text>
</comment>
<dbReference type="Gene3D" id="3.40.50.150">
    <property type="entry name" value="Vaccinia Virus protein VP39"/>
    <property type="match status" value="1"/>
</dbReference>
<feature type="compositionally biased region" description="Acidic residues" evidence="12">
    <location>
        <begin position="161"/>
        <end position="190"/>
    </location>
</feature>
<keyword evidence="3 11" id="KW-0489">Methyltransferase</keyword>
<comment type="caution">
    <text evidence="11">Lacks conserved residue(s) required for the propagation of feature annotation.</text>
</comment>
<evidence type="ECO:0000256" key="4">
    <source>
        <dbReference type="ARBA" id="ARBA00022679"/>
    </source>
</evidence>
<dbReference type="InterPro" id="IPR001678">
    <property type="entry name" value="MeTrfase_RsmB-F_NOP2_dom"/>
</dbReference>
<feature type="active site" description="Nucleophile" evidence="11">
    <location>
        <position position="437"/>
    </location>
</feature>
<keyword evidence="7" id="KW-0809">Transit peptide</keyword>
<dbReference type="AlphaFoldDB" id="A0ABD2L8Z7"/>
<proteinExistence type="inferred from homology"/>
<dbReference type="PANTHER" id="PTHR22808:SF3">
    <property type="entry name" value="5-METHYLCYTOSINE RRNA METHYLTRANSFERASE NSUN4"/>
    <property type="match status" value="1"/>
</dbReference>
<feature type="region of interest" description="Disordered" evidence="12">
    <location>
        <begin position="150"/>
        <end position="194"/>
    </location>
</feature>
<dbReference type="InterPro" id="IPR029063">
    <property type="entry name" value="SAM-dependent_MTases_sf"/>
</dbReference>
<dbReference type="GO" id="GO:0032259">
    <property type="term" value="P:methylation"/>
    <property type="evidence" value="ECO:0007669"/>
    <property type="project" value="UniProtKB-KW"/>
</dbReference>
<sequence>MLSSDAPGELHAQGTTPCFVIAGALASKVPKMYHKFLQILRFRPALFEQRAAKSGAPRFKPRMARVKPLRTPTMLALDNFDFYYGPIFGDKWPSVRLALLSRKKFVAVANRFSANFESNKEILKSLGTVNLMEDQMKIGEQTTNRIEQMKRKLDKKAAESANEEEEDEEEESQSAGDGDDDQQFDDDSDDIASRLGDGLAQFQPSANEIVHGTKEFKRSKRSKGWDKGAYEMLNTKRVIYDSSFNVTGLEGVDEPLPTVEDVLLYPRELALFSHPRLCIDGFPEPLKDRNNISSSVLPVLALDLRDDDVVLDMCASPGGKSLMILQTGKFASLVCNDSSLFRLGELRRALALHVPAKSEVSSQVILKRKDAASVESWTETEVYDKVRQIRSATVDEGNIFSIELSTDRLNLPQLQTRMMVNALRSVRVGGSVVYSTCTLSPTQNEMVVENACALARTHYGIKTVERSLKKMENRLTNTGLFQFSADCRRGSLLLPTLLSNFGPTYILSKRWLNMQFLRLQQKKKRDKAAKKGRLLTMK</sequence>
<feature type="domain" description="SAM-dependent MTase RsmB/NOP-type" evidence="13">
    <location>
        <begin position="294"/>
        <end position="512"/>
    </location>
</feature>
<dbReference type="PRINTS" id="PR02008">
    <property type="entry name" value="RCMTFAMILY"/>
</dbReference>
<evidence type="ECO:0000256" key="2">
    <source>
        <dbReference type="ARBA" id="ARBA00022552"/>
    </source>
</evidence>
<dbReference type="InterPro" id="IPR023267">
    <property type="entry name" value="RCMT"/>
</dbReference>
<dbReference type="PANTHER" id="PTHR22808">
    <property type="entry name" value="NCL1 YEAST -RELATED NOL1/NOP2/FMU SUN DOMAIN-CONTAINING"/>
    <property type="match status" value="1"/>
</dbReference>
<dbReference type="InterPro" id="IPR049560">
    <property type="entry name" value="MeTrfase_RsmB-F_NOP2_cat"/>
</dbReference>
<comment type="catalytic activity">
    <reaction evidence="10">
        <text>a cytidine in rRNA + S-adenosyl-L-methionine = a 5-methylcytidine in rRNA + S-adenosyl-L-homocysteine + H(+)</text>
        <dbReference type="Rhea" id="RHEA:61484"/>
        <dbReference type="Rhea" id="RHEA-COMP:15836"/>
        <dbReference type="Rhea" id="RHEA-COMP:15837"/>
        <dbReference type="ChEBI" id="CHEBI:15378"/>
        <dbReference type="ChEBI" id="CHEBI:57856"/>
        <dbReference type="ChEBI" id="CHEBI:59789"/>
        <dbReference type="ChEBI" id="CHEBI:74483"/>
        <dbReference type="ChEBI" id="CHEBI:82748"/>
    </reaction>
</comment>
<reference evidence="14 15" key="1">
    <citation type="submission" date="2024-10" db="EMBL/GenBank/DDBJ databases">
        <authorList>
            <person name="Kim D."/>
        </authorList>
    </citation>
    <scope>NUCLEOTIDE SEQUENCE [LARGE SCALE GENOMIC DNA]</scope>
    <source>
        <strain evidence="14">BH-2024</strain>
    </source>
</reference>
<keyword evidence="6 11" id="KW-0694">RNA-binding</keyword>
<feature type="binding site" evidence="11">
    <location>
        <position position="337"/>
    </location>
    <ligand>
        <name>S-adenosyl-L-methionine</name>
        <dbReference type="ChEBI" id="CHEBI:59789"/>
    </ligand>
</feature>